<dbReference type="SUPFAM" id="SSF54427">
    <property type="entry name" value="NTF2-like"/>
    <property type="match status" value="1"/>
</dbReference>
<dbReference type="EMBL" id="LWQS01000049">
    <property type="protein sequence ID" value="OAN45994.1"/>
    <property type="molecule type" value="Genomic_DNA"/>
</dbReference>
<gene>
    <name evidence="3" type="ORF">A6A03_01675</name>
</gene>
<organism evidence="3 4">
    <name type="scientific">Chloroflexus islandicus</name>
    <dbReference type="NCBI Taxonomy" id="1707952"/>
    <lineage>
        <taxon>Bacteria</taxon>
        <taxon>Bacillati</taxon>
        <taxon>Chloroflexota</taxon>
        <taxon>Chloroflexia</taxon>
        <taxon>Chloroflexales</taxon>
        <taxon>Chloroflexineae</taxon>
        <taxon>Chloroflexaceae</taxon>
        <taxon>Chloroflexus</taxon>
    </lineage>
</organism>
<reference evidence="3 4" key="1">
    <citation type="submission" date="2016-04" db="EMBL/GenBank/DDBJ databases">
        <title>Chloroflexus islandicus sp. nov., a thermophilic filamentous anoxygenic phototrophic bacterium from geyser Strokkur (Iceland).</title>
        <authorList>
            <person name="Gaisin V.A."/>
            <person name="Kalashnikov A.M."/>
            <person name="Sukhacheva M.V."/>
            <person name="Grouzdev D.S."/>
            <person name="Ivanov T.M."/>
            <person name="Kuznetsov B."/>
            <person name="Gorlenko V.M."/>
        </authorList>
    </citation>
    <scope>NUCLEOTIDE SEQUENCE [LARGE SCALE GENOMIC DNA]</scope>
    <source>
        <strain evidence="4">isl-2</strain>
    </source>
</reference>
<name>A0A178MDQ7_9CHLR</name>
<dbReference type="AlphaFoldDB" id="A0A178MDQ7"/>
<dbReference type="InterPro" id="IPR032710">
    <property type="entry name" value="NTF2-like_dom_sf"/>
</dbReference>
<evidence type="ECO:0000256" key="1">
    <source>
        <dbReference type="SAM" id="MobiDB-lite"/>
    </source>
</evidence>
<accession>A0A178MDQ7</accession>
<evidence type="ECO:0000256" key="2">
    <source>
        <dbReference type="SAM" id="SignalP"/>
    </source>
</evidence>
<feature type="region of interest" description="Disordered" evidence="1">
    <location>
        <begin position="27"/>
        <end position="53"/>
    </location>
</feature>
<evidence type="ECO:0000313" key="4">
    <source>
        <dbReference type="Proteomes" id="UP000078287"/>
    </source>
</evidence>
<dbReference type="Proteomes" id="UP000078287">
    <property type="component" value="Unassembled WGS sequence"/>
</dbReference>
<protein>
    <recommendedName>
        <fullName evidence="5">Peptidase MA-like domain-containing protein</fullName>
    </recommendedName>
</protein>
<feature type="chain" id="PRO_5008091872" description="Peptidase MA-like domain-containing protein" evidence="2">
    <location>
        <begin position="22"/>
        <end position="734"/>
    </location>
</feature>
<evidence type="ECO:0008006" key="5">
    <source>
        <dbReference type="Google" id="ProtNLM"/>
    </source>
</evidence>
<keyword evidence="4" id="KW-1185">Reference proteome</keyword>
<evidence type="ECO:0000313" key="3">
    <source>
        <dbReference type="EMBL" id="OAN45994.1"/>
    </source>
</evidence>
<sequence length="734" mass="81391">MTQLPHAIFRLIILLCISGCAASSPPSHNQTANLPDQSPPASATETSSQRPITNSFAATPGTYRINQRAHSQQFTAFEAVLYQAILTENALVLRFGIQHITSELRYLNSYIGFNDLRLLDSAGNEYRPSAASANLERFNLKEGYLPGQANVGDITFPIPTAGGPFILQTPAFDPITFTLDRLAPAPELTVPNGGYPLDVALYSSHATLVPLRLQIEQITVTSDEIVFAVAFTNTGRRPVGISGNLTGSDSRLFDAEGVVYKPLRVSDSLRDGITPAGGLMPGQRYRGEIAFARPQPIEQIRFFFPRYTTATLTFNEHGLASAAVTSATGGAPPRATPTVEEQALQMLEKLLNRQAQAVMAGDLAGYLSTFASDVQPAQTAIFERSRHLPLADYRLALAPNAFFVGSEWERGEQSQVTVNISYRWRGLPEENVFRHTLTYWFSRQDGRWVVSRYEVDRPAPFWWLDDAQFAESEHFLIFYRPAAADLANTVAAECEQVYAELQAAGLRLDSRFAVYVMVDQDDFREQTGQGARTLGLAIWNYLLLDETVQTQGWAFYLNGASFTERDAVDDPFGRKATIKHEMVHLALARETMPFTPVWLIEGAAIHFAGQYRPELRQYLISEGKPDQISLAQLTAADQLGQFDFIGGRAGPEYLFSAAVVQYLIDTYGSERFWDFYRSFSRVPAERLRQALPLFSVMDSGLGPFRSEIVPEMLNAVYGLSLAELEAAVKASLHQ</sequence>
<feature type="signal peptide" evidence="2">
    <location>
        <begin position="1"/>
        <end position="21"/>
    </location>
</feature>
<comment type="caution">
    <text evidence="3">The sequence shown here is derived from an EMBL/GenBank/DDBJ whole genome shotgun (WGS) entry which is preliminary data.</text>
</comment>
<proteinExistence type="predicted"/>
<keyword evidence="2" id="KW-0732">Signal</keyword>